<sequence length="105" mass="11104">MPGTAVLVCGSPVRPARSRMWLMVVGGTASRQGLSSAGLCLDLDRIHTAKAGATSVIAISHKPEIWVFVMRRAKRTAAGPRGWGNPQPRDFPSSSSCLRMSVATG</sequence>
<comment type="caution">
    <text evidence="2">The sequence shown here is derived from an EMBL/GenBank/DDBJ whole genome shotgun (WGS) entry which is preliminary data.</text>
</comment>
<organism evidence="2 3">
    <name type="scientific">Trichocladium antarcticum</name>
    <dbReference type="NCBI Taxonomy" id="1450529"/>
    <lineage>
        <taxon>Eukaryota</taxon>
        <taxon>Fungi</taxon>
        <taxon>Dikarya</taxon>
        <taxon>Ascomycota</taxon>
        <taxon>Pezizomycotina</taxon>
        <taxon>Sordariomycetes</taxon>
        <taxon>Sordariomycetidae</taxon>
        <taxon>Sordariales</taxon>
        <taxon>Chaetomiaceae</taxon>
        <taxon>Trichocladium</taxon>
    </lineage>
</organism>
<gene>
    <name evidence="2" type="ORF">BT67DRAFT_78251</name>
</gene>
<evidence type="ECO:0000313" key="2">
    <source>
        <dbReference type="EMBL" id="KAK4132450.1"/>
    </source>
</evidence>
<keyword evidence="3" id="KW-1185">Reference proteome</keyword>
<dbReference type="Proteomes" id="UP001304895">
    <property type="component" value="Unassembled WGS sequence"/>
</dbReference>
<dbReference type="AlphaFoldDB" id="A0AAN6UGG3"/>
<evidence type="ECO:0000256" key="1">
    <source>
        <dbReference type="SAM" id="MobiDB-lite"/>
    </source>
</evidence>
<reference evidence="2" key="1">
    <citation type="journal article" date="2023" name="Mol. Phylogenet. Evol.">
        <title>Genome-scale phylogeny and comparative genomics of the fungal order Sordariales.</title>
        <authorList>
            <person name="Hensen N."/>
            <person name="Bonometti L."/>
            <person name="Westerberg I."/>
            <person name="Brannstrom I.O."/>
            <person name="Guillou S."/>
            <person name="Cros-Aarteil S."/>
            <person name="Calhoun S."/>
            <person name="Haridas S."/>
            <person name="Kuo A."/>
            <person name="Mondo S."/>
            <person name="Pangilinan J."/>
            <person name="Riley R."/>
            <person name="LaButti K."/>
            <person name="Andreopoulos B."/>
            <person name="Lipzen A."/>
            <person name="Chen C."/>
            <person name="Yan M."/>
            <person name="Daum C."/>
            <person name="Ng V."/>
            <person name="Clum A."/>
            <person name="Steindorff A."/>
            <person name="Ohm R.A."/>
            <person name="Martin F."/>
            <person name="Silar P."/>
            <person name="Natvig D.O."/>
            <person name="Lalanne C."/>
            <person name="Gautier V."/>
            <person name="Ament-Velasquez S.L."/>
            <person name="Kruys A."/>
            <person name="Hutchinson M.I."/>
            <person name="Powell A.J."/>
            <person name="Barry K."/>
            <person name="Miller A.N."/>
            <person name="Grigoriev I.V."/>
            <person name="Debuchy R."/>
            <person name="Gladieux P."/>
            <person name="Hiltunen Thoren M."/>
            <person name="Johannesson H."/>
        </authorList>
    </citation>
    <scope>NUCLEOTIDE SEQUENCE</scope>
    <source>
        <strain evidence="2">CBS 123565</strain>
    </source>
</reference>
<proteinExistence type="predicted"/>
<evidence type="ECO:0000313" key="3">
    <source>
        <dbReference type="Proteomes" id="UP001304895"/>
    </source>
</evidence>
<accession>A0AAN6UGG3</accession>
<feature type="compositionally biased region" description="Polar residues" evidence="1">
    <location>
        <begin position="92"/>
        <end position="105"/>
    </location>
</feature>
<name>A0AAN6UGG3_9PEZI</name>
<protein>
    <submittedName>
        <fullName evidence="2">Uncharacterized protein</fullName>
    </submittedName>
</protein>
<dbReference type="EMBL" id="MU853417">
    <property type="protein sequence ID" value="KAK4132450.1"/>
    <property type="molecule type" value="Genomic_DNA"/>
</dbReference>
<reference evidence="2" key="2">
    <citation type="submission" date="2023-05" db="EMBL/GenBank/DDBJ databases">
        <authorList>
            <consortium name="Lawrence Berkeley National Laboratory"/>
            <person name="Steindorff A."/>
            <person name="Hensen N."/>
            <person name="Bonometti L."/>
            <person name="Westerberg I."/>
            <person name="Brannstrom I.O."/>
            <person name="Guillou S."/>
            <person name="Cros-Aarteil S."/>
            <person name="Calhoun S."/>
            <person name="Haridas S."/>
            <person name="Kuo A."/>
            <person name="Mondo S."/>
            <person name="Pangilinan J."/>
            <person name="Riley R."/>
            <person name="Labutti K."/>
            <person name="Andreopoulos B."/>
            <person name="Lipzen A."/>
            <person name="Chen C."/>
            <person name="Yanf M."/>
            <person name="Daum C."/>
            <person name="Ng V."/>
            <person name="Clum A."/>
            <person name="Ohm R."/>
            <person name="Martin F."/>
            <person name="Silar P."/>
            <person name="Natvig D."/>
            <person name="Lalanne C."/>
            <person name="Gautier V."/>
            <person name="Ament-Velasquez S.L."/>
            <person name="Kruys A."/>
            <person name="Hutchinson M.I."/>
            <person name="Powell A.J."/>
            <person name="Barry K."/>
            <person name="Miller A.N."/>
            <person name="Grigoriev I.V."/>
            <person name="Debuchy R."/>
            <person name="Gladieux P."/>
            <person name="Thoren M.H."/>
            <person name="Johannesson H."/>
        </authorList>
    </citation>
    <scope>NUCLEOTIDE SEQUENCE</scope>
    <source>
        <strain evidence="2">CBS 123565</strain>
    </source>
</reference>
<feature type="region of interest" description="Disordered" evidence="1">
    <location>
        <begin position="77"/>
        <end position="105"/>
    </location>
</feature>